<dbReference type="CDD" id="cd16439">
    <property type="entry name" value="beta_Kdo_transferase_KpsC_2"/>
    <property type="match status" value="1"/>
</dbReference>
<dbReference type="AlphaFoldDB" id="A0A418SCH8"/>
<proteinExistence type="predicted"/>
<dbReference type="EMBL" id="CP060436">
    <property type="protein sequence ID" value="QPM90079.1"/>
    <property type="molecule type" value="Genomic_DNA"/>
</dbReference>
<feature type="compositionally biased region" description="Pro residues" evidence="1">
    <location>
        <begin position="1"/>
        <end position="13"/>
    </location>
</feature>
<dbReference type="KEGG" id="palw:PSAL_013130"/>
<organism evidence="2 3">
    <name type="scientific">Pseudooceanicola algae</name>
    <dbReference type="NCBI Taxonomy" id="1537215"/>
    <lineage>
        <taxon>Bacteria</taxon>
        <taxon>Pseudomonadati</taxon>
        <taxon>Pseudomonadota</taxon>
        <taxon>Alphaproteobacteria</taxon>
        <taxon>Rhodobacterales</taxon>
        <taxon>Paracoccaceae</taxon>
        <taxon>Pseudooceanicola</taxon>
    </lineage>
</organism>
<dbReference type="InterPro" id="IPR007833">
    <property type="entry name" value="Capsule_polysaccharide_synth"/>
</dbReference>
<evidence type="ECO:0000313" key="2">
    <source>
        <dbReference type="EMBL" id="QPM90079.1"/>
    </source>
</evidence>
<feature type="region of interest" description="Disordered" evidence="1">
    <location>
        <begin position="1"/>
        <end position="26"/>
    </location>
</feature>
<reference evidence="2 3" key="1">
    <citation type="submission" date="2020-08" db="EMBL/GenBank/DDBJ databases">
        <title>Genome sequence of Rhodobacteraceae bacterium Lw-13e.</title>
        <authorList>
            <person name="Poehlein A."/>
            <person name="Wolter L."/>
            <person name="Daniel R."/>
            <person name="Brinkhoff T."/>
        </authorList>
    </citation>
    <scope>NUCLEOTIDE SEQUENCE [LARGE SCALE GENOMIC DNA]</scope>
    <source>
        <strain evidence="2 3">Lw-13e</strain>
    </source>
</reference>
<keyword evidence="3" id="KW-1185">Reference proteome</keyword>
<dbReference type="Pfam" id="PF05159">
    <property type="entry name" value="Capsule_synth"/>
    <property type="match status" value="4"/>
</dbReference>
<accession>A0A418SCH8</accession>
<dbReference type="GO" id="GO:0000271">
    <property type="term" value="P:polysaccharide biosynthetic process"/>
    <property type="evidence" value="ECO:0007669"/>
    <property type="project" value="InterPro"/>
</dbReference>
<name>A0A418SCH8_9RHOB</name>
<evidence type="ECO:0000313" key="3">
    <source>
        <dbReference type="Proteomes" id="UP000283786"/>
    </source>
</evidence>
<sequence>MSKPPRAPAPPEAVLPEGGPWGRDGRGTGALIPLHVRSAGFLTQAPLRRMLRLAGYRVTLGKPGPGDLVAVWGHAPSARRAEALAKRTGAKLLRIEDSFLRSLFPGRARGSAGDPPVGLTLARQGCHFDATGPSDLETLLRDHPLDDPALLARAEGLCARLQDAHLSKYAATLPAGDPGAGDLPAPGYVLVIDQTRGDASIRLGGADAGTFTTMLAAARAEHPGRDILLRGHPETAAGLRPGHFDDIPGVIRHSAPISPRDLMRGAHAIYCVTSQMGFEAILAGHRPQVFGRPFYAGWGLSDDRHPSPLTRRNRLLGRAQLVAGALILYPLWYDPARDRLCSPEEAVEGLAARARAWREDHQGWNGDNIRLWKRGHFQAFFGGTKRMTFERETARRTLHWGPSEAPVTRVEDGFLRSRGLGAELVPPLSLVLDDLGVHYDPNRESRLERLIADRAVLRPDQLVRIRAVIDRLIRDGLTKYNTGGPPPDLPQGQRILVPGQVEDDASIRFGAGQIATNAALLRRVRQANPGAVILFKPHPDVEAGLRPGAVDRPGDWADMVLSDTDTGALLAEVQEVWTMTSGLGFEALIRGLPITVTGRPFYAGWGLTRDLGASIPRRAALVQGPSGSLSLESLAHAVLIDYPRYRDPVSGLACPVETVLDRLASGKTGRRGPALRLLAKTQGVLASRPGLWRRG</sequence>
<protein>
    <submittedName>
        <fullName evidence="2">Uncharacterized protein</fullName>
    </submittedName>
</protein>
<dbReference type="CDD" id="cd16440">
    <property type="entry name" value="beta_Kdo_transferase_KpsC_1"/>
    <property type="match status" value="1"/>
</dbReference>
<dbReference type="GO" id="GO:0015774">
    <property type="term" value="P:polysaccharide transport"/>
    <property type="evidence" value="ECO:0007669"/>
    <property type="project" value="InterPro"/>
</dbReference>
<dbReference type="Proteomes" id="UP000283786">
    <property type="component" value="Chromosome"/>
</dbReference>
<dbReference type="OrthoDB" id="543755at2"/>
<evidence type="ECO:0000256" key="1">
    <source>
        <dbReference type="SAM" id="MobiDB-lite"/>
    </source>
</evidence>
<dbReference type="RefSeq" id="WP_119840704.1">
    <property type="nucleotide sequence ID" value="NZ_CP060436.1"/>
</dbReference>
<gene>
    <name evidence="2" type="ORF">PSAL_013130</name>
</gene>